<gene>
    <name evidence="11" type="ORF">SAMN03097694_1810</name>
</gene>
<proteinExistence type="predicted"/>
<keyword evidence="3 6" id="KW-0597">Phosphoprotein</keyword>
<evidence type="ECO:0000259" key="10">
    <source>
        <dbReference type="PROSITE" id="PS50113"/>
    </source>
</evidence>
<feature type="domain" description="PAC" evidence="10">
    <location>
        <begin position="278"/>
        <end position="330"/>
    </location>
</feature>
<name>A0AB38C5V3_9BURK</name>
<dbReference type="CDD" id="cd00082">
    <property type="entry name" value="HisKA"/>
    <property type="match status" value="1"/>
</dbReference>
<dbReference type="PANTHER" id="PTHR43304">
    <property type="entry name" value="PHYTOCHROME-LIKE PROTEIN CPH1"/>
    <property type="match status" value="1"/>
</dbReference>
<dbReference type="InterPro" id="IPR001610">
    <property type="entry name" value="PAC"/>
</dbReference>
<feature type="domain" description="Response regulatory" evidence="8">
    <location>
        <begin position="982"/>
        <end position="1093"/>
    </location>
</feature>
<dbReference type="InterPro" id="IPR035965">
    <property type="entry name" value="PAS-like_dom_sf"/>
</dbReference>
<dbReference type="InterPro" id="IPR003018">
    <property type="entry name" value="GAF"/>
</dbReference>
<dbReference type="SUPFAM" id="SSF55874">
    <property type="entry name" value="ATPase domain of HSP90 chaperone/DNA topoisomerase II/histidine kinase"/>
    <property type="match status" value="1"/>
</dbReference>
<dbReference type="CDD" id="cd18161">
    <property type="entry name" value="REC_hyHK_blue-like"/>
    <property type="match status" value="1"/>
</dbReference>
<dbReference type="Pfam" id="PF00512">
    <property type="entry name" value="HisKA"/>
    <property type="match status" value="1"/>
</dbReference>
<dbReference type="Gene3D" id="3.30.565.10">
    <property type="entry name" value="Histidine kinase-like ATPase, C-terminal domain"/>
    <property type="match status" value="1"/>
</dbReference>
<dbReference type="InterPro" id="IPR004358">
    <property type="entry name" value="Sig_transdc_His_kin-like_C"/>
</dbReference>
<dbReference type="InterPro" id="IPR036890">
    <property type="entry name" value="HATPase_C_sf"/>
</dbReference>
<evidence type="ECO:0000259" key="7">
    <source>
        <dbReference type="PROSITE" id="PS50109"/>
    </source>
</evidence>
<dbReference type="InterPro" id="IPR011006">
    <property type="entry name" value="CheY-like_superfamily"/>
</dbReference>
<dbReference type="PROSITE" id="PS50109">
    <property type="entry name" value="HIS_KIN"/>
    <property type="match status" value="1"/>
</dbReference>
<feature type="domain" description="Histidine kinase" evidence="7">
    <location>
        <begin position="608"/>
        <end position="831"/>
    </location>
</feature>
<dbReference type="PROSITE" id="PS50112">
    <property type="entry name" value="PAS"/>
    <property type="match status" value="2"/>
</dbReference>
<evidence type="ECO:0000256" key="2">
    <source>
        <dbReference type="ARBA" id="ARBA00012438"/>
    </source>
</evidence>
<dbReference type="NCBIfam" id="TIGR00229">
    <property type="entry name" value="sensory_box"/>
    <property type="match status" value="3"/>
</dbReference>
<dbReference type="Gene3D" id="3.30.450.40">
    <property type="match status" value="1"/>
</dbReference>
<dbReference type="GO" id="GO:0000155">
    <property type="term" value="F:phosphorelay sensor kinase activity"/>
    <property type="evidence" value="ECO:0007669"/>
    <property type="project" value="InterPro"/>
</dbReference>
<dbReference type="Gene3D" id="3.30.450.20">
    <property type="entry name" value="PAS domain"/>
    <property type="match status" value="3"/>
</dbReference>
<dbReference type="InterPro" id="IPR000700">
    <property type="entry name" value="PAS-assoc_C"/>
</dbReference>
<dbReference type="InterPro" id="IPR036097">
    <property type="entry name" value="HisK_dim/P_sf"/>
</dbReference>
<dbReference type="PROSITE" id="PS50113">
    <property type="entry name" value="PAC"/>
    <property type="match status" value="2"/>
</dbReference>
<dbReference type="InterPro" id="IPR000014">
    <property type="entry name" value="PAS"/>
</dbReference>
<dbReference type="Pfam" id="PF00072">
    <property type="entry name" value="Response_reg"/>
    <property type="match status" value="2"/>
</dbReference>
<evidence type="ECO:0000256" key="1">
    <source>
        <dbReference type="ARBA" id="ARBA00000085"/>
    </source>
</evidence>
<dbReference type="InterPro" id="IPR005467">
    <property type="entry name" value="His_kinase_dom"/>
</dbReference>
<sequence>MHVEIKRCAVSSCKRVAPWYIPGISFPLIDTVHANNILSLLDAEHSALGSIAAGADLAHALEHLLLALQALADGGAHACLVLIDESDRFCGLSAPSLPQDLCLALRHGGDQPSPFGTAAFSGAPVYCGDITRDVHWSAGRKEALLHGYRACWVAPVFGAKGHILGVLGLFFQATCHPTQPEIELLALAARVAAHVIERGQLEQALHDSREHFHYAIELNTQVLWTADIDGKLDYVAQRWREWTGGNGLGTSWLEAIHPEDIPHSLAAWSEAVGSGQPFDQEMRVRRQDGQYRWVHSRAYCRRDERGQAVKWYGSCEDIDEHWQARNALLDSEAQFRSLASTMPNQAWLAHGSGATYWVNEQVCEYTGQSMKSLVSSGFRHCVHPDDVQTTQRSWDRAVATASAYEQEFRMRRASDGAYRWFLARALPLFDEAGKVLRWVGTNTDVQEQKNVLEKMAYLNSSLEVEMANRTADRDRMWRLSTDIMLVADLSGMIIAVNPAWSKILERPEVESLGMDFISLVHPDDRMAALQDLSRLAHGAPTLRMENRYRRRDGGYRWISWTAVPAQKLIHAIGRDVTDEKEARLALVRSEQALLQAQKLESIGKLTGGVAHDFNNVLQIISGNLQLLKLTVADNPQAARRLDSAASAVERGAKLSSQLLAFARRQPLKPLVTDLGRLLRRMHELIRRALGEAITEETFISDGLWHTLVDPNQMENVLLNMAINARDAMDKGGRLTFTLSNVTLDAAYASQHADVLEGQYVLLTITDTGHGMERDVIDQIFEPFFTTKREGEGTGLGLSMAYGFIRQSAGHIKVHSAPGAGTTFKIYLPRSLEKLAEPPPSLTGPVLGGGETILVVEDDAPVQHTVVDMLRGLGYDVLHADDGASALALLGTGVAIDLLFTDVVMPGPISSKQLAQQARLLLPELAVLFTSGYTHNAIMQGGRLDPGVELLSKPYQREDLARRIRHLLADRRLVGAPDPSGRRILLVEDNDDAREMTTEMLNMLGHTVHGVASAEAAMPLLAMPGLDVLVTDISLPTMSGLELARHARAHWPQLDVVFASGHDWGASLMQDASARFLRKPFGLEELAGALKARRLDVY</sequence>
<dbReference type="InterPro" id="IPR029016">
    <property type="entry name" value="GAF-like_dom_sf"/>
</dbReference>
<dbReference type="SUPFAM" id="SSF52172">
    <property type="entry name" value="CheY-like"/>
    <property type="match status" value="2"/>
</dbReference>
<feature type="domain" description="PAS" evidence="9">
    <location>
        <begin position="484"/>
        <end position="539"/>
    </location>
</feature>
<evidence type="ECO:0000259" key="9">
    <source>
        <dbReference type="PROSITE" id="PS50112"/>
    </source>
</evidence>
<dbReference type="Gene3D" id="1.10.287.130">
    <property type="match status" value="1"/>
</dbReference>
<feature type="modified residue" description="4-aspartylphosphate" evidence="6">
    <location>
        <position position="901"/>
    </location>
</feature>
<dbReference type="AlphaFoldDB" id="A0AB38C5V3"/>
<dbReference type="SUPFAM" id="SSF55785">
    <property type="entry name" value="PYP-like sensor domain (PAS domain)"/>
    <property type="match status" value="3"/>
</dbReference>
<dbReference type="SMART" id="SM00448">
    <property type="entry name" value="REC"/>
    <property type="match status" value="2"/>
</dbReference>
<feature type="domain" description="PAC" evidence="10">
    <location>
        <begin position="404"/>
        <end position="457"/>
    </location>
</feature>
<dbReference type="PANTHER" id="PTHR43304:SF1">
    <property type="entry name" value="PAC DOMAIN-CONTAINING PROTEIN"/>
    <property type="match status" value="1"/>
</dbReference>
<accession>A0AB38C5V3</accession>
<evidence type="ECO:0000256" key="4">
    <source>
        <dbReference type="ARBA" id="ARBA00022679"/>
    </source>
</evidence>
<dbReference type="PROSITE" id="PS50110">
    <property type="entry name" value="RESPONSE_REGULATORY"/>
    <property type="match status" value="2"/>
</dbReference>
<dbReference type="FunFam" id="3.30.450.20:FF:000099">
    <property type="entry name" value="Sensory box sensor histidine kinase"/>
    <property type="match status" value="2"/>
</dbReference>
<evidence type="ECO:0000259" key="8">
    <source>
        <dbReference type="PROSITE" id="PS50110"/>
    </source>
</evidence>
<dbReference type="SMART" id="SM00388">
    <property type="entry name" value="HisKA"/>
    <property type="match status" value="1"/>
</dbReference>
<evidence type="ECO:0000256" key="6">
    <source>
        <dbReference type="PROSITE-ProRule" id="PRU00169"/>
    </source>
</evidence>
<evidence type="ECO:0000313" key="12">
    <source>
        <dbReference type="Proteomes" id="UP000182489"/>
    </source>
</evidence>
<dbReference type="SMART" id="SM00086">
    <property type="entry name" value="PAC"/>
    <property type="match status" value="3"/>
</dbReference>
<dbReference type="SMART" id="SM00091">
    <property type="entry name" value="PAS"/>
    <property type="match status" value="3"/>
</dbReference>
<evidence type="ECO:0000256" key="3">
    <source>
        <dbReference type="ARBA" id="ARBA00022553"/>
    </source>
</evidence>
<comment type="catalytic activity">
    <reaction evidence="1">
        <text>ATP + protein L-histidine = ADP + protein N-phospho-L-histidine.</text>
        <dbReference type="EC" id="2.7.13.3"/>
    </reaction>
</comment>
<dbReference type="PRINTS" id="PR00344">
    <property type="entry name" value="BCTRLSENSOR"/>
</dbReference>
<organism evidence="11 12">
    <name type="scientific">Janthinobacterium lividum</name>
    <dbReference type="NCBI Taxonomy" id="29581"/>
    <lineage>
        <taxon>Bacteria</taxon>
        <taxon>Pseudomonadati</taxon>
        <taxon>Pseudomonadota</taxon>
        <taxon>Betaproteobacteria</taxon>
        <taxon>Burkholderiales</taxon>
        <taxon>Oxalobacteraceae</taxon>
        <taxon>Janthinobacterium</taxon>
    </lineage>
</organism>
<dbReference type="EMBL" id="FPKH01000001">
    <property type="protein sequence ID" value="SFX36681.1"/>
    <property type="molecule type" value="Genomic_DNA"/>
</dbReference>
<keyword evidence="4" id="KW-0808">Transferase</keyword>
<dbReference type="Proteomes" id="UP000182489">
    <property type="component" value="Unassembled WGS sequence"/>
</dbReference>
<dbReference type="Gene3D" id="3.40.50.2300">
    <property type="match status" value="2"/>
</dbReference>
<evidence type="ECO:0000256" key="5">
    <source>
        <dbReference type="ARBA" id="ARBA00022777"/>
    </source>
</evidence>
<dbReference type="Pfam" id="PF13185">
    <property type="entry name" value="GAF_2"/>
    <property type="match status" value="1"/>
</dbReference>
<dbReference type="InterPro" id="IPR013655">
    <property type="entry name" value="PAS_fold_3"/>
</dbReference>
<dbReference type="InterPro" id="IPR052162">
    <property type="entry name" value="Sensor_kinase/Photoreceptor"/>
</dbReference>
<feature type="domain" description="PAS" evidence="9">
    <location>
        <begin position="331"/>
        <end position="401"/>
    </location>
</feature>
<dbReference type="SMART" id="SM00387">
    <property type="entry name" value="HATPase_c"/>
    <property type="match status" value="1"/>
</dbReference>
<dbReference type="Pfam" id="PF02518">
    <property type="entry name" value="HATPase_c"/>
    <property type="match status" value="1"/>
</dbReference>
<dbReference type="SUPFAM" id="SSF47384">
    <property type="entry name" value="Homodimeric domain of signal transducing histidine kinase"/>
    <property type="match status" value="1"/>
</dbReference>
<dbReference type="Pfam" id="PF08447">
    <property type="entry name" value="PAS_3"/>
    <property type="match status" value="3"/>
</dbReference>
<evidence type="ECO:0000313" key="11">
    <source>
        <dbReference type="EMBL" id="SFX36681.1"/>
    </source>
</evidence>
<dbReference type="CDD" id="cd00130">
    <property type="entry name" value="PAS"/>
    <property type="match status" value="3"/>
</dbReference>
<comment type="caution">
    <text evidence="11">The sequence shown here is derived from an EMBL/GenBank/DDBJ whole genome shotgun (WGS) entry which is preliminary data.</text>
</comment>
<dbReference type="InterPro" id="IPR003661">
    <property type="entry name" value="HisK_dim/P_dom"/>
</dbReference>
<dbReference type="EC" id="2.7.13.3" evidence="2"/>
<keyword evidence="5" id="KW-0418">Kinase</keyword>
<reference evidence="11 12" key="1">
    <citation type="submission" date="2016-11" db="EMBL/GenBank/DDBJ databases">
        <authorList>
            <person name="Varghese N."/>
            <person name="Submissions S."/>
        </authorList>
    </citation>
    <scope>NUCLEOTIDE SEQUENCE [LARGE SCALE GENOMIC DNA]</scope>
    <source>
        <strain evidence="11 12">NFR18</strain>
    </source>
</reference>
<dbReference type="InterPro" id="IPR003594">
    <property type="entry name" value="HATPase_dom"/>
</dbReference>
<feature type="modified residue" description="4-aspartylphosphate" evidence="6">
    <location>
        <position position="1031"/>
    </location>
</feature>
<dbReference type="SUPFAM" id="SSF55781">
    <property type="entry name" value="GAF domain-like"/>
    <property type="match status" value="1"/>
</dbReference>
<feature type="domain" description="Response regulatory" evidence="8">
    <location>
        <begin position="851"/>
        <end position="967"/>
    </location>
</feature>
<dbReference type="InterPro" id="IPR001789">
    <property type="entry name" value="Sig_transdc_resp-reg_receiver"/>
</dbReference>
<protein>
    <recommendedName>
        <fullName evidence="2">histidine kinase</fullName>
        <ecNumber evidence="2">2.7.13.3</ecNumber>
    </recommendedName>
</protein>